<name>A0AAN7Z6N4_9PEZI</name>
<comment type="caution">
    <text evidence="6">The sequence shown here is derived from an EMBL/GenBank/DDBJ whole genome shotgun (WGS) entry which is preliminary data.</text>
</comment>
<dbReference type="InterPro" id="IPR050346">
    <property type="entry name" value="FMO-like"/>
</dbReference>
<keyword evidence="3" id="KW-0274">FAD</keyword>
<dbReference type="PANTHER" id="PTHR23023">
    <property type="entry name" value="DIMETHYLANILINE MONOOXYGENASE"/>
    <property type="match status" value="1"/>
</dbReference>
<proteinExistence type="inferred from homology"/>
<accession>A0AAN7Z6N4</accession>
<evidence type="ECO:0000256" key="2">
    <source>
        <dbReference type="ARBA" id="ARBA00022630"/>
    </source>
</evidence>
<organism evidence="6 7">
    <name type="scientific">Xylaria bambusicola</name>
    <dbReference type="NCBI Taxonomy" id="326684"/>
    <lineage>
        <taxon>Eukaryota</taxon>
        <taxon>Fungi</taxon>
        <taxon>Dikarya</taxon>
        <taxon>Ascomycota</taxon>
        <taxon>Pezizomycotina</taxon>
        <taxon>Sordariomycetes</taxon>
        <taxon>Xylariomycetidae</taxon>
        <taxon>Xylariales</taxon>
        <taxon>Xylariaceae</taxon>
        <taxon>Xylaria</taxon>
    </lineage>
</organism>
<evidence type="ECO:0000256" key="4">
    <source>
        <dbReference type="ARBA" id="ARBA00022857"/>
    </source>
</evidence>
<comment type="similarity">
    <text evidence="1">Belongs to the FMO family.</text>
</comment>
<keyword evidence="7" id="KW-1185">Reference proteome</keyword>
<dbReference type="Proteomes" id="UP001305414">
    <property type="component" value="Unassembled WGS sequence"/>
</dbReference>
<evidence type="ECO:0000256" key="5">
    <source>
        <dbReference type="ARBA" id="ARBA00023002"/>
    </source>
</evidence>
<keyword evidence="5" id="KW-0560">Oxidoreductase</keyword>
<dbReference type="GO" id="GO:0050660">
    <property type="term" value="F:flavin adenine dinucleotide binding"/>
    <property type="evidence" value="ECO:0007669"/>
    <property type="project" value="InterPro"/>
</dbReference>
<dbReference type="SUPFAM" id="SSF51905">
    <property type="entry name" value="FAD/NAD(P)-binding domain"/>
    <property type="match status" value="1"/>
</dbReference>
<evidence type="ECO:0008006" key="8">
    <source>
        <dbReference type="Google" id="ProtNLM"/>
    </source>
</evidence>
<dbReference type="InterPro" id="IPR020946">
    <property type="entry name" value="Flavin_mOase-like"/>
</dbReference>
<dbReference type="GO" id="GO:0050661">
    <property type="term" value="F:NADP binding"/>
    <property type="evidence" value="ECO:0007669"/>
    <property type="project" value="InterPro"/>
</dbReference>
<sequence>MDKTLREEGFNAIAFERRNEIGGLWAFSDDVNYTSVLKQTVCNISKFVSGFSDFPVPEDYPTFFTGSQVADYFKSYASHFDLYPHVRFGTTVEHITRNAADDSWDIHFTASGESTALSFDKVVLAHGCESVPLWPPMRDRNKFKGTVMHSQSFKR</sequence>
<evidence type="ECO:0000256" key="3">
    <source>
        <dbReference type="ARBA" id="ARBA00022827"/>
    </source>
</evidence>
<evidence type="ECO:0000313" key="6">
    <source>
        <dbReference type="EMBL" id="KAK5630532.1"/>
    </source>
</evidence>
<gene>
    <name evidence="6" type="ORF">RRF57_006247</name>
</gene>
<reference evidence="6 7" key="1">
    <citation type="submission" date="2023-10" db="EMBL/GenBank/DDBJ databases">
        <title>Draft genome sequence of Xylaria bambusicola isolate GMP-LS, the root and basal stem rot pathogen of sugarcane in Indonesia.</title>
        <authorList>
            <person name="Selvaraj P."/>
            <person name="Muralishankar V."/>
            <person name="Muruganantham S."/>
            <person name="Sp S."/>
            <person name="Haryani S."/>
            <person name="Lau K.J.X."/>
            <person name="Naqvi N.I."/>
        </authorList>
    </citation>
    <scope>NUCLEOTIDE SEQUENCE [LARGE SCALE GENOMIC DNA]</scope>
    <source>
        <strain evidence="6">GMP-LS</strain>
    </source>
</reference>
<dbReference type="Gene3D" id="3.50.50.60">
    <property type="entry name" value="FAD/NAD(P)-binding domain"/>
    <property type="match status" value="1"/>
</dbReference>
<dbReference type="PRINTS" id="PR00370">
    <property type="entry name" value="FMOXYGENASE"/>
</dbReference>
<evidence type="ECO:0000256" key="1">
    <source>
        <dbReference type="ARBA" id="ARBA00009183"/>
    </source>
</evidence>
<dbReference type="Pfam" id="PF00743">
    <property type="entry name" value="FMO-like"/>
    <property type="match status" value="1"/>
</dbReference>
<dbReference type="GO" id="GO:0004499">
    <property type="term" value="F:N,N-dimethylaniline monooxygenase activity"/>
    <property type="evidence" value="ECO:0007669"/>
    <property type="project" value="InterPro"/>
</dbReference>
<dbReference type="EMBL" id="JAWHQM010000016">
    <property type="protein sequence ID" value="KAK5630532.1"/>
    <property type="molecule type" value="Genomic_DNA"/>
</dbReference>
<dbReference type="InterPro" id="IPR000960">
    <property type="entry name" value="Flavin_mOase"/>
</dbReference>
<keyword evidence="4" id="KW-0521">NADP</keyword>
<dbReference type="InterPro" id="IPR036188">
    <property type="entry name" value="FAD/NAD-bd_sf"/>
</dbReference>
<dbReference type="AlphaFoldDB" id="A0AAN7Z6N4"/>
<keyword evidence="2" id="KW-0285">Flavoprotein</keyword>
<protein>
    <recommendedName>
        <fullName evidence="8">Flavin-containing monooxygenase</fullName>
    </recommendedName>
</protein>
<evidence type="ECO:0000313" key="7">
    <source>
        <dbReference type="Proteomes" id="UP001305414"/>
    </source>
</evidence>